<evidence type="ECO:0000256" key="6">
    <source>
        <dbReference type="ARBA" id="ARBA00022982"/>
    </source>
</evidence>
<comment type="subcellular location">
    <subcellularLocation>
        <location evidence="1">Mitochondrion inner membrane</location>
        <topology evidence="1">Peripheral membrane protein</topology>
        <orientation evidence="1">Matrix side</orientation>
    </subcellularLocation>
</comment>
<keyword evidence="2" id="KW-0813">Transport</keyword>
<keyword evidence="4" id="KW-0999">Mitochondrion inner membrane</keyword>
<reference evidence="14 15" key="1">
    <citation type="submission" date="2015-01" db="EMBL/GenBank/DDBJ databases">
        <title>The Genome Sequence of Exophiala oligosperma CBS72588.</title>
        <authorList>
            <consortium name="The Broad Institute Genomics Platform"/>
            <person name="Cuomo C."/>
            <person name="de Hoog S."/>
            <person name="Gorbushina A."/>
            <person name="Stielow B."/>
            <person name="Teixiera M."/>
            <person name="Abouelleil A."/>
            <person name="Chapman S.B."/>
            <person name="Priest M."/>
            <person name="Young S.K."/>
            <person name="Wortman J."/>
            <person name="Nusbaum C."/>
            <person name="Birren B."/>
        </authorList>
    </citation>
    <scope>NUCLEOTIDE SEQUENCE [LARGE SCALE GENOMIC DNA]</scope>
    <source>
        <strain evidence="14 15">CBS 72588</strain>
    </source>
</reference>
<feature type="domain" description="Peptidase M16 C-terminal" evidence="13">
    <location>
        <begin position="202"/>
        <end position="379"/>
    </location>
</feature>
<dbReference type="InterPro" id="IPR050361">
    <property type="entry name" value="MPP/UQCRC_Complex"/>
</dbReference>
<evidence type="ECO:0000256" key="8">
    <source>
        <dbReference type="ARBA" id="ARBA00023136"/>
    </source>
</evidence>
<dbReference type="STRING" id="215243.A0A0D2AGH3"/>
<keyword evidence="5" id="KW-0809">Transit peptide</keyword>
<evidence type="ECO:0000256" key="1">
    <source>
        <dbReference type="ARBA" id="ARBA00004443"/>
    </source>
</evidence>
<evidence type="ECO:0000256" key="9">
    <source>
        <dbReference type="ARBA" id="ARBA00038146"/>
    </source>
</evidence>
<feature type="domain" description="Peptidase M16 N-terminal" evidence="12">
    <location>
        <begin position="54"/>
        <end position="158"/>
    </location>
</feature>
<keyword evidence="3" id="KW-0679">Respiratory chain</keyword>
<keyword evidence="8" id="KW-0472">Membrane</keyword>
<accession>A0A0D2AGH3</accession>
<dbReference type="GeneID" id="27361097"/>
<dbReference type="VEuPathDB" id="FungiDB:PV06_09023"/>
<protein>
    <recommendedName>
        <fullName evidence="10">Cytochrome b-c1 complex subunit 2, mitochondrial</fullName>
    </recommendedName>
    <alternativeName>
        <fullName evidence="11">Core protein II</fullName>
    </alternativeName>
</protein>
<evidence type="ECO:0000256" key="3">
    <source>
        <dbReference type="ARBA" id="ARBA00022660"/>
    </source>
</evidence>
<keyword evidence="15" id="KW-1185">Reference proteome</keyword>
<dbReference type="PANTHER" id="PTHR11851:SF209">
    <property type="entry name" value="CYTOCHROME B-C1 COMPLEX SUBUNIT 2, MITOCHONDRIAL"/>
    <property type="match status" value="1"/>
</dbReference>
<evidence type="ECO:0000256" key="11">
    <source>
        <dbReference type="ARBA" id="ARBA00041372"/>
    </source>
</evidence>
<evidence type="ECO:0000256" key="4">
    <source>
        <dbReference type="ARBA" id="ARBA00022792"/>
    </source>
</evidence>
<dbReference type="GO" id="GO:0046872">
    <property type="term" value="F:metal ion binding"/>
    <property type="evidence" value="ECO:0007669"/>
    <property type="project" value="InterPro"/>
</dbReference>
<evidence type="ECO:0000256" key="10">
    <source>
        <dbReference type="ARBA" id="ARBA00040751"/>
    </source>
</evidence>
<evidence type="ECO:0000313" key="14">
    <source>
        <dbReference type="EMBL" id="KIW39231.1"/>
    </source>
</evidence>
<evidence type="ECO:0000256" key="2">
    <source>
        <dbReference type="ARBA" id="ARBA00022448"/>
    </source>
</evidence>
<dbReference type="Pfam" id="PF05193">
    <property type="entry name" value="Peptidase_M16_C"/>
    <property type="match status" value="1"/>
</dbReference>
<sequence length="462" mass="49108">MASPASLGSRALRASRRQFSVPVLQQRRGLAAAASGSFGYETGEANGVKYASRDLPGPTTTLTVVAKAGTRYQPLPGLTDALEKFAFKSTSKRSALRITRETELLGGETSAYHSRENLVLRTKFLRDDLPYFTELLGEVISKTRYTTHELEEEVLHVMKLAQKGLLASPSSLALNSAYGVAFHRGLGEPLYATSSTPITKYLDAETIWEFSGAAYAKNNIAVVANGASHSELGKWVKEFFGDVSEGSQKFKIESQPTKYFGGEERIAHNSGNTMILAFPGSSSFTTTSSYKPELAVLAALLGGESSIKWSPGFSLLSKAARDFPAAHVSTQHEAYSDAGLLYVTISGNAQHVAKASKEVVAAIKKIASGEIAEEDIKKATALAKFRALEAGQLTQPGLEATGTGLILSGKPFQIDEIGAAIDKVSSDKVKAAAKSLLDSKASVSAVGDLFVLPFASDIGLNV</sequence>
<dbReference type="AlphaFoldDB" id="A0A0D2AGH3"/>
<dbReference type="FunFam" id="3.30.830.10:FF:000039">
    <property type="entry name" value="Ubiquinol-cytochrome c reductase core subunit 2"/>
    <property type="match status" value="1"/>
</dbReference>
<dbReference type="PANTHER" id="PTHR11851">
    <property type="entry name" value="METALLOPROTEASE"/>
    <property type="match status" value="1"/>
</dbReference>
<evidence type="ECO:0000259" key="12">
    <source>
        <dbReference type="Pfam" id="PF00675"/>
    </source>
</evidence>
<dbReference type="Gene3D" id="3.30.830.10">
    <property type="entry name" value="Metalloenzyme, LuxS/M16 peptidase-like"/>
    <property type="match status" value="2"/>
</dbReference>
<keyword evidence="7" id="KW-0496">Mitochondrion</keyword>
<dbReference type="InterPro" id="IPR011249">
    <property type="entry name" value="Metalloenz_LuxS/M16"/>
</dbReference>
<dbReference type="Proteomes" id="UP000053342">
    <property type="component" value="Unassembled WGS sequence"/>
</dbReference>
<dbReference type="HOGENOM" id="CLU_009902_0_1_1"/>
<dbReference type="SUPFAM" id="SSF63411">
    <property type="entry name" value="LuxS/MPP-like metallohydrolase"/>
    <property type="match status" value="2"/>
</dbReference>
<dbReference type="FunFam" id="3.30.830.10:FF:000021">
    <property type="entry name" value="Cytochrome b-c1 complex subunit 2"/>
    <property type="match status" value="1"/>
</dbReference>
<dbReference type="EMBL" id="KN847340">
    <property type="protein sequence ID" value="KIW39231.1"/>
    <property type="molecule type" value="Genomic_DNA"/>
</dbReference>
<proteinExistence type="inferred from homology"/>
<dbReference type="OrthoDB" id="6369905at2759"/>
<organism evidence="14 15">
    <name type="scientific">Exophiala oligosperma</name>
    <dbReference type="NCBI Taxonomy" id="215243"/>
    <lineage>
        <taxon>Eukaryota</taxon>
        <taxon>Fungi</taxon>
        <taxon>Dikarya</taxon>
        <taxon>Ascomycota</taxon>
        <taxon>Pezizomycotina</taxon>
        <taxon>Eurotiomycetes</taxon>
        <taxon>Chaetothyriomycetidae</taxon>
        <taxon>Chaetothyriales</taxon>
        <taxon>Herpotrichiellaceae</taxon>
        <taxon>Exophiala</taxon>
    </lineage>
</organism>
<dbReference type="InterPro" id="IPR011765">
    <property type="entry name" value="Pept_M16_N"/>
</dbReference>
<gene>
    <name evidence="14" type="ORF">PV06_09023</name>
</gene>
<dbReference type="GO" id="GO:0005743">
    <property type="term" value="C:mitochondrial inner membrane"/>
    <property type="evidence" value="ECO:0007669"/>
    <property type="project" value="UniProtKB-SubCell"/>
</dbReference>
<evidence type="ECO:0000256" key="7">
    <source>
        <dbReference type="ARBA" id="ARBA00023128"/>
    </source>
</evidence>
<comment type="similarity">
    <text evidence="9">Belongs to the peptidase M16 family. UQCRC2/QCR2 subfamily.</text>
</comment>
<evidence type="ECO:0000256" key="5">
    <source>
        <dbReference type="ARBA" id="ARBA00022946"/>
    </source>
</evidence>
<evidence type="ECO:0000313" key="15">
    <source>
        <dbReference type="Proteomes" id="UP000053342"/>
    </source>
</evidence>
<name>A0A0D2AGH3_9EURO</name>
<dbReference type="Pfam" id="PF00675">
    <property type="entry name" value="Peptidase_M16"/>
    <property type="match status" value="1"/>
</dbReference>
<evidence type="ECO:0000259" key="13">
    <source>
        <dbReference type="Pfam" id="PF05193"/>
    </source>
</evidence>
<keyword evidence="6" id="KW-0249">Electron transport</keyword>
<dbReference type="InterPro" id="IPR007863">
    <property type="entry name" value="Peptidase_M16_C"/>
</dbReference>
<dbReference type="RefSeq" id="XP_016259447.1">
    <property type="nucleotide sequence ID" value="XM_016410425.1"/>
</dbReference>